<evidence type="ECO:0000256" key="9">
    <source>
        <dbReference type="SAM" id="Phobius"/>
    </source>
</evidence>
<evidence type="ECO:0000256" key="4">
    <source>
        <dbReference type="PIRSR" id="PIRSR601211-1"/>
    </source>
</evidence>
<dbReference type="GO" id="GO:0016042">
    <property type="term" value="P:lipid catabolic process"/>
    <property type="evidence" value="ECO:0007669"/>
    <property type="project" value="InterPro"/>
</dbReference>
<feature type="active site" evidence="4">
    <location>
        <position position="76"/>
    </location>
</feature>
<proteinExistence type="inferred from homology"/>
<dbReference type="GO" id="GO:0004623">
    <property type="term" value="F:phospholipase A2 activity"/>
    <property type="evidence" value="ECO:0007669"/>
    <property type="project" value="UniProtKB-EC"/>
</dbReference>
<gene>
    <name evidence="11" type="ORF">DdX_03398</name>
</gene>
<dbReference type="GO" id="GO:0006644">
    <property type="term" value="P:phospholipid metabolic process"/>
    <property type="evidence" value="ECO:0007669"/>
    <property type="project" value="InterPro"/>
</dbReference>
<name>A0AAD4NHV8_9BILA</name>
<feature type="disulfide bond" evidence="6">
    <location>
        <begin position="89"/>
        <end position="126"/>
    </location>
</feature>
<dbReference type="PANTHER" id="PTHR11716">
    <property type="entry name" value="PHOSPHOLIPASE A2 FAMILY MEMBER"/>
    <property type="match status" value="1"/>
</dbReference>
<protein>
    <recommendedName>
        <fullName evidence="8">Phospholipase A2</fullName>
        <ecNumber evidence="8">3.1.1.4</ecNumber>
    </recommendedName>
</protein>
<dbReference type="EC" id="3.1.1.4" evidence="8"/>
<evidence type="ECO:0000256" key="8">
    <source>
        <dbReference type="RuleBase" id="RU361236"/>
    </source>
</evidence>
<keyword evidence="5" id="KW-0479">Metal-binding</keyword>
<dbReference type="CDD" id="cd00125">
    <property type="entry name" value="PLA2c"/>
    <property type="match status" value="1"/>
</dbReference>
<keyword evidence="2 8" id="KW-0964">Secreted</keyword>
<evidence type="ECO:0000313" key="12">
    <source>
        <dbReference type="Proteomes" id="UP001201812"/>
    </source>
</evidence>
<evidence type="ECO:0000256" key="3">
    <source>
        <dbReference type="ARBA" id="ARBA00023157"/>
    </source>
</evidence>
<dbReference type="GO" id="GO:0005576">
    <property type="term" value="C:extracellular region"/>
    <property type="evidence" value="ECO:0007669"/>
    <property type="project" value="UniProtKB-SubCell"/>
</dbReference>
<feature type="active site" evidence="4">
    <location>
        <position position="134"/>
    </location>
</feature>
<feature type="disulfide bond" evidence="6">
    <location>
        <begin position="57"/>
        <end position="73"/>
    </location>
</feature>
<evidence type="ECO:0000256" key="1">
    <source>
        <dbReference type="ARBA" id="ARBA00004613"/>
    </source>
</evidence>
<feature type="chain" id="PRO_5041783420" description="Phospholipase A2" evidence="8">
    <location>
        <begin position="18"/>
        <end position="375"/>
    </location>
</feature>
<dbReference type="PROSITE" id="PS00118">
    <property type="entry name" value="PA2_HIS"/>
    <property type="match status" value="1"/>
</dbReference>
<feature type="domain" description="Phospholipase A2-like central" evidence="10">
    <location>
        <begin position="31"/>
        <end position="154"/>
    </location>
</feature>
<keyword evidence="12" id="KW-1185">Reference proteome</keyword>
<dbReference type="PANTHER" id="PTHR11716:SF107">
    <property type="entry name" value="PHOSPHOLIPASE A2"/>
    <property type="match status" value="1"/>
</dbReference>
<reference evidence="11" key="1">
    <citation type="submission" date="2022-01" db="EMBL/GenBank/DDBJ databases">
        <title>Genome Sequence Resource for Two Populations of Ditylenchus destructor, the Migratory Endoparasitic Phytonematode.</title>
        <authorList>
            <person name="Zhang H."/>
            <person name="Lin R."/>
            <person name="Xie B."/>
        </authorList>
    </citation>
    <scope>NUCLEOTIDE SEQUENCE</scope>
    <source>
        <strain evidence="11">BazhouSP</strain>
    </source>
</reference>
<keyword evidence="8" id="KW-0378">Hydrolase</keyword>
<dbReference type="SUPFAM" id="SSF48619">
    <property type="entry name" value="Phospholipase A2, PLA2"/>
    <property type="match status" value="1"/>
</dbReference>
<keyword evidence="9" id="KW-0472">Membrane</keyword>
<evidence type="ECO:0000256" key="6">
    <source>
        <dbReference type="PIRSR" id="PIRSR601211-3"/>
    </source>
</evidence>
<evidence type="ECO:0000313" key="11">
    <source>
        <dbReference type="EMBL" id="KAI1726671.1"/>
    </source>
</evidence>
<dbReference type="AlphaFoldDB" id="A0AAD4NHV8"/>
<dbReference type="Gene3D" id="1.20.90.10">
    <property type="entry name" value="Phospholipase A2 domain"/>
    <property type="match status" value="1"/>
</dbReference>
<evidence type="ECO:0000259" key="10">
    <source>
        <dbReference type="SMART" id="SM00085"/>
    </source>
</evidence>
<dbReference type="Proteomes" id="UP001201812">
    <property type="component" value="Unassembled WGS sequence"/>
</dbReference>
<dbReference type="GO" id="GO:0050482">
    <property type="term" value="P:arachidonate secretion"/>
    <property type="evidence" value="ECO:0007669"/>
    <property type="project" value="InterPro"/>
</dbReference>
<feature type="disulfide bond" evidence="6">
    <location>
        <begin position="79"/>
        <end position="133"/>
    </location>
</feature>
<keyword evidence="8" id="KW-0443">Lipid metabolism</keyword>
<dbReference type="InterPro" id="IPR036444">
    <property type="entry name" value="PLipase_A2_dom_sf"/>
</dbReference>
<feature type="binding site" evidence="5">
    <location>
        <position position="58"/>
    </location>
    <ligand>
        <name>Ca(2+)</name>
        <dbReference type="ChEBI" id="CHEBI:29108"/>
    </ligand>
</feature>
<feature type="binding site" evidence="5">
    <location>
        <position position="77"/>
    </location>
    <ligand>
        <name>Ca(2+)</name>
        <dbReference type="ChEBI" id="CHEBI:29108"/>
    </ligand>
</feature>
<evidence type="ECO:0000256" key="5">
    <source>
        <dbReference type="PIRSR" id="PIRSR601211-2"/>
    </source>
</evidence>
<dbReference type="SMART" id="SM00085">
    <property type="entry name" value="PA2c"/>
    <property type="match status" value="1"/>
</dbReference>
<dbReference type="InterPro" id="IPR016090">
    <property type="entry name" value="PLA2-like_dom"/>
</dbReference>
<keyword evidence="9" id="KW-0812">Transmembrane</keyword>
<keyword evidence="3 6" id="KW-1015">Disulfide bond</keyword>
<feature type="signal peptide" evidence="8">
    <location>
        <begin position="1"/>
        <end position="17"/>
    </location>
</feature>
<organism evidence="11 12">
    <name type="scientific">Ditylenchus destructor</name>
    <dbReference type="NCBI Taxonomy" id="166010"/>
    <lineage>
        <taxon>Eukaryota</taxon>
        <taxon>Metazoa</taxon>
        <taxon>Ecdysozoa</taxon>
        <taxon>Nematoda</taxon>
        <taxon>Chromadorea</taxon>
        <taxon>Rhabditida</taxon>
        <taxon>Tylenchina</taxon>
        <taxon>Tylenchomorpha</taxon>
        <taxon>Sphaerularioidea</taxon>
        <taxon>Anguinidae</taxon>
        <taxon>Anguininae</taxon>
        <taxon>Ditylenchus</taxon>
    </lineage>
</organism>
<dbReference type="Pfam" id="PF00068">
    <property type="entry name" value="Phospholip_A2_1"/>
    <property type="match status" value="1"/>
</dbReference>
<dbReference type="InterPro" id="IPR001211">
    <property type="entry name" value="PLA2"/>
</dbReference>
<keyword evidence="8" id="KW-0732">Signal</keyword>
<comment type="similarity">
    <text evidence="7">Belongs to the phospholipase A2 family.</text>
</comment>
<comment type="cofactor">
    <cofactor evidence="5">
        <name>Ca(2+)</name>
        <dbReference type="ChEBI" id="CHEBI:29108"/>
    </cofactor>
    <text evidence="5">Binds 1 Ca(2+) ion per subunit.</text>
</comment>
<keyword evidence="9" id="KW-1133">Transmembrane helix</keyword>
<keyword evidence="5 8" id="KW-0106">Calcium</keyword>
<accession>A0AAD4NHV8</accession>
<feature type="transmembrane region" description="Helical" evidence="9">
    <location>
        <begin position="192"/>
        <end position="210"/>
    </location>
</feature>
<evidence type="ECO:0000256" key="2">
    <source>
        <dbReference type="ARBA" id="ARBA00022525"/>
    </source>
</evidence>
<comment type="catalytic activity">
    <reaction evidence="8">
        <text>a 1,2-diacyl-sn-glycero-3-phosphocholine + H2O = a 1-acyl-sn-glycero-3-phosphocholine + a fatty acid + H(+)</text>
        <dbReference type="Rhea" id="RHEA:15801"/>
        <dbReference type="ChEBI" id="CHEBI:15377"/>
        <dbReference type="ChEBI" id="CHEBI:15378"/>
        <dbReference type="ChEBI" id="CHEBI:28868"/>
        <dbReference type="ChEBI" id="CHEBI:57643"/>
        <dbReference type="ChEBI" id="CHEBI:58168"/>
        <dbReference type="EC" id="3.1.1.4"/>
    </reaction>
</comment>
<feature type="disulfide bond" evidence="6">
    <location>
        <begin position="72"/>
        <end position="140"/>
    </location>
</feature>
<feature type="transmembrane region" description="Helical" evidence="9">
    <location>
        <begin position="239"/>
        <end position="257"/>
    </location>
</feature>
<feature type="binding site" evidence="5">
    <location>
        <position position="60"/>
    </location>
    <ligand>
        <name>Ca(2+)</name>
        <dbReference type="ChEBI" id="CHEBI:29108"/>
    </ligand>
</feature>
<dbReference type="PRINTS" id="PR00389">
    <property type="entry name" value="PHPHLIPASEA2"/>
</dbReference>
<sequence length="375" mass="42054">MLLYVFEVLFILTLADALKSIREKSTPNLGALWNLEKMAECRLGYSALAYNNYGCWCGVGGSDTPVDEIDECCQRHDQCYDFAADQHFCFDIPEEYVDDYSWSCKLNTTKTDPRKEPLCAEGQSECQQHLCWCDKTVIDCWSQYPRPDFKKTCSHIEPNTTKVLDRRDESSAQPGSAVIHIYGAKGLKTNKILVVALPELFFVIAFYRFLHSDFYIRSDDREIVATTTWSITGDKKMRFALCLLVLTAFCPAIFSLLCQICEGDSCNYPAGAGYVTEACAWSVQFCYKLANVDHNKVFKAGCGYEECESIPPGPHTKCLTCNYDNCNGFDDENHAYIHRLGGGGTAWNGSIRNLSACSTSLLIAIISFLALKMSL</sequence>
<feature type="disulfide bond" evidence="6">
    <location>
        <begin position="119"/>
        <end position="131"/>
    </location>
</feature>
<dbReference type="GO" id="GO:0005509">
    <property type="term" value="F:calcium ion binding"/>
    <property type="evidence" value="ECO:0007669"/>
    <property type="project" value="InterPro"/>
</dbReference>
<comment type="caution">
    <text evidence="11">The sequence shown here is derived from an EMBL/GenBank/DDBJ whole genome shotgun (WGS) entry which is preliminary data.</text>
</comment>
<comment type="subcellular location">
    <subcellularLocation>
        <location evidence="1 8">Secreted</location>
    </subcellularLocation>
</comment>
<dbReference type="InterPro" id="IPR033113">
    <property type="entry name" value="PLA2_histidine"/>
</dbReference>
<evidence type="ECO:0000256" key="7">
    <source>
        <dbReference type="RuleBase" id="RU003654"/>
    </source>
</evidence>
<dbReference type="EMBL" id="JAKKPZ010000002">
    <property type="protein sequence ID" value="KAI1726671.1"/>
    <property type="molecule type" value="Genomic_DNA"/>
</dbReference>